<dbReference type="SMART" id="SM00560">
    <property type="entry name" value="LamGL"/>
    <property type="match status" value="2"/>
</dbReference>
<feature type="chain" id="PRO_5046801144" evidence="4">
    <location>
        <begin position="30"/>
        <end position="713"/>
    </location>
</feature>
<keyword evidence="1 4" id="KW-0732">Signal</keyword>
<sequence length="713" mass="75353">MRRSLTCTTAAAAALALALSLLGQSPALAEDNRPPGRPETSTLTARGEACSTDPADPTLLNSTTLTLSGGISDPDAETVSQQVKAQFEWGLEGSEEPLGSSDSAYVSQAPGGPPVTHSITARDLPEEVLIGYRARGHDTRAWGEWSDRCWIEISTSKPAAPPTVTSDDYPADNRFHGAPGRSGDFTFDANGVDDAVAVYYSVDDNICTTRVELKEPGGEATVRITPQRSGPRSIHARSVDAYGNSSPCARVYEFWVAPHADPVAYFPLDEGGDSTAHDSMVRGRTAEGTGAIDWARGRAGTRGGTHRLEGASVVTSDGHLRTEGPVVDTSGAFTVTAWVRLDDTGEDAVAVSQDGEHVSGFQLGYDAHERRWAFRQTSADDVDAEFDRQVLSREAAETGAWTRLLATHDPAEDRIDLYVDGVHQGGADHASAWNAGGAFAIGGGTGQGGSVLGWPGAVDDVIVWERVLSDEALVDSSTGRSEVWEYANRPVVQEGVWLLDEYDGPAAADSTDHGLDATLHGDPATVWDATYSEIRFAPAVVLDGALAEHFRTDGAAVRTDRSFTASAEVRLDDGEADAVALSQSGEHTSGFALGYDADSRRWVFETASEDAGGGGGAHRVLSDTFAVTGRWVHILGVYDHTVGTLELYVDGQLAGTTTREGSWHADGDVVIGGAGHAGGVERAWTGALGLAQVHQGVALRQDITHIRFGRPPV</sequence>
<dbReference type="Pfam" id="PF13385">
    <property type="entry name" value="Laminin_G_3"/>
    <property type="match status" value="2"/>
</dbReference>
<evidence type="ECO:0000256" key="4">
    <source>
        <dbReference type="SAM" id="SignalP"/>
    </source>
</evidence>
<dbReference type="SUPFAM" id="SSF49899">
    <property type="entry name" value="Concanavalin A-like lectins/glucanases"/>
    <property type="match status" value="2"/>
</dbReference>
<dbReference type="PANTHER" id="PTHR46943">
    <property type="entry name" value="PENTRAXIN-RELATED PROTEIN PTX3"/>
    <property type="match status" value="1"/>
</dbReference>
<organism evidence="6 7">
    <name type="scientific">Streptomonospora nanhaiensis</name>
    <dbReference type="NCBI Taxonomy" id="1323731"/>
    <lineage>
        <taxon>Bacteria</taxon>
        <taxon>Bacillati</taxon>
        <taxon>Actinomycetota</taxon>
        <taxon>Actinomycetes</taxon>
        <taxon>Streptosporangiales</taxon>
        <taxon>Nocardiopsidaceae</taxon>
        <taxon>Streptomonospora</taxon>
    </lineage>
</organism>
<evidence type="ECO:0000256" key="2">
    <source>
        <dbReference type="ARBA" id="ARBA00023157"/>
    </source>
</evidence>
<dbReference type="InterPro" id="IPR013320">
    <property type="entry name" value="ConA-like_dom_sf"/>
</dbReference>
<evidence type="ECO:0000313" key="6">
    <source>
        <dbReference type="EMBL" id="WAE70824.1"/>
    </source>
</evidence>
<gene>
    <name evidence="6" type="ORF">OUQ99_16405</name>
</gene>
<proteinExistence type="predicted"/>
<keyword evidence="2" id="KW-1015">Disulfide bond</keyword>
<reference evidence="6 7" key="1">
    <citation type="journal article" date="2013" name="Int. J. Syst. Evol. Microbiol.">
        <title>Description of Streptomonospora sediminis sp. nov. and Streptomonospora nanhaiensis sp. nov., and reclassification of Nocardiopsis arabia Hozzein &amp; Goodfellow 2008 as Streptomonospora arabica comb. nov. and emended description of the genus Streptomonospora.</title>
        <authorList>
            <person name="Zhang D.F."/>
            <person name="Pan H.Q."/>
            <person name="He J."/>
            <person name="Zhang X.M."/>
            <person name="Zhang Y.G."/>
            <person name="Klenk H.P."/>
            <person name="Hu J.C."/>
            <person name="Li W.J."/>
        </authorList>
    </citation>
    <scope>NUCLEOTIDE SEQUENCE [LARGE SCALE GENOMIC DNA]</scope>
    <source>
        <strain evidence="6 7">12A09</strain>
    </source>
</reference>
<evidence type="ECO:0000259" key="5">
    <source>
        <dbReference type="SMART" id="SM00560"/>
    </source>
</evidence>
<dbReference type="Gene3D" id="2.60.120.200">
    <property type="match status" value="2"/>
</dbReference>
<feature type="domain" description="LamG-like jellyroll fold" evidence="5">
    <location>
        <begin position="561"/>
        <end position="702"/>
    </location>
</feature>
<keyword evidence="7" id="KW-1185">Reference proteome</keyword>
<name>A0ABY6YF09_9ACTN</name>
<dbReference type="PANTHER" id="PTHR46943:SF1">
    <property type="entry name" value="PENTRAXIN-RELATED PROTEIN PTX3"/>
    <property type="match status" value="1"/>
</dbReference>
<feature type="signal peptide" evidence="4">
    <location>
        <begin position="1"/>
        <end position="29"/>
    </location>
</feature>
<evidence type="ECO:0000256" key="1">
    <source>
        <dbReference type="ARBA" id="ARBA00022729"/>
    </source>
</evidence>
<evidence type="ECO:0000256" key="3">
    <source>
        <dbReference type="SAM" id="MobiDB-lite"/>
    </source>
</evidence>
<dbReference type="InterPro" id="IPR042837">
    <property type="entry name" value="PTX3"/>
</dbReference>
<feature type="domain" description="LamG-like jellyroll fold" evidence="5">
    <location>
        <begin position="331"/>
        <end position="471"/>
    </location>
</feature>
<dbReference type="Proteomes" id="UP001156498">
    <property type="component" value="Chromosome"/>
</dbReference>
<evidence type="ECO:0000313" key="7">
    <source>
        <dbReference type="Proteomes" id="UP001156498"/>
    </source>
</evidence>
<dbReference type="RefSeq" id="WP_267944627.1">
    <property type="nucleotide sequence ID" value="NZ_CP113264.1"/>
</dbReference>
<dbReference type="EMBL" id="CP113264">
    <property type="protein sequence ID" value="WAE70824.1"/>
    <property type="molecule type" value="Genomic_DNA"/>
</dbReference>
<feature type="region of interest" description="Disordered" evidence="3">
    <location>
        <begin position="93"/>
        <end position="119"/>
    </location>
</feature>
<accession>A0ABY6YF09</accession>
<protein>
    <submittedName>
        <fullName evidence="6">LamG domain-containing protein</fullName>
    </submittedName>
</protein>
<dbReference type="InterPro" id="IPR006558">
    <property type="entry name" value="LamG-like"/>
</dbReference>
<feature type="region of interest" description="Disordered" evidence="3">
    <location>
        <begin position="27"/>
        <end position="60"/>
    </location>
</feature>